<dbReference type="InParanoid" id="F8QJE4"/>
<feature type="non-terminal residue" evidence="1">
    <location>
        <position position="67"/>
    </location>
</feature>
<evidence type="ECO:0000313" key="1">
    <source>
        <dbReference type="EMBL" id="EGN91577.1"/>
    </source>
</evidence>
<gene>
    <name evidence="1" type="ORF">SERLA73DRAFT_18298</name>
</gene>
<dbReference type="AlphaFoldDB" id="F8QJE4"/>
<proteinExistence type="predicted"/>
<dbReference type="EMBL" id="GL945583">
    <property type="protein sequence ID" value="EGN91577.1"/>
    <property type="molecule type" value="Genomic_DNA"/>
</dbReference>
<organism evidence="2">
    <name type="scientific">Serpula lacrymans var. lacrymans (strain S7.3)</name>
    <name type="common">Dry rot fungus</name>
    <dbReference type="NCBI Taxonomy" id="936435"/>
    <lineage>
        <taxon>Eukaryota</taxon>
        <taxon>Fungi</taxon>
        <taxon>Dikarya</taxon>
        <taxon>Basidiomycota</taxon>
        <taxon>Agaricomycotina</taxon>
        <taxon>Agaricomycetes</taxon>
        <taxon>Agaricomycetidae</taxon>
        <taxon>Boletales</taxon>
        <taxon>Coniophorineae</taxon>
        <taxon>Serpulaceae</taxon>
        <taxon>Serpula</taxon>
    </lineage>
</organism>
<evidence type="ECO:0008006" key="3">
    <source>
        <dbReference type="Google" id="ProtNLM"/>
    </source>
</evidence>
<dbReference type="HOGENOM" id="CLU_206234_0_0_1"/>
<feature type="non-terminal residue" evidence="1">
    <location>
        <position position="1"/>
    </location>
</feature>
<accession>F8QJE4</accession>
<protein>
    <recommendedName>
        <fullName evidence="3">HTH CENPB-type domain-containing protein</fullName>
    </recommendedName>
</protein>
<evidence type="ECO:0000313" key="2">
    <source>
        <dbReference type="Proteomes" id="UP000008063"/>
    </source>
</evidence>
<name>F8QJE4_SERL3</name>
<dbReference type="Proteomes" id="UP000008063">
    <property type="component" value="Unassembled WGS sequence"/>
</dbReference>
<sequence>GGTAMSDCNITKQKLTLAEEDVLVNYLLESAIRGFPLTLGELYQEANMILKSKYRDDYELVGENWAS</sequence>
<keyword evidence="2" id="KW-1185">Reference proteome</keyword>
<dbReference type="OMA" id="VGENWAS"/>
<reference evidence="2" key="1">
    <citation type="journal article" date="2011" name="Science">
        <title>The plant cell wall-decomposing machinery underlies the functional diversity of forest fungi.</title>
        <authorList>
            <person name="Eastwood D.C."/>
            <person name="Floudas D."/>
            <person name="Binder M."/>
            <person name="Majcherczyk A."/>
            <person name="Schneider P."/>
            <person name="Aerts A."/>
            <person name="Asiegbu F.O."/>
            <person name="Baker S.E."/>
            <person name="Barry K."/>
            <person name="Bendiksby M."/>
            <person name="Blumentritt M."/>
            <person name="Coutinho P.M."/>
            <person name="Cullen D."/>
            <person name="de Vries R.P."/>
            <person name="Gathman A."/>
            <person name="Goodell B."/>
            <person name="Henrissat B."/>
            <person name="Ihrmark K."/>
            <person name="Kauserud H."/>
            <person name="Kohler A."/>
            <person name="LaButti K."/>
            <person name="Lapidus A."/>
            <person name="Lavin J.L."/>
            <person name="Lee Y.-H."/>
            <person name="Lindquist E."/>
            <person name="Lilly W."/>
            <person name="Lucas S."/>
            <person name="Morin E."/>
            <person name="Murat C."/>
            <person name="Oguiza J.A."/>
            <person name="Park J."/>
            <person name="Pisabarro A.G."/>
            <person name="Riley R."/>
            <person name="Rosling A."/>
            <person name="Salamov A."/>
            <person name="Schmidt O."/>
            <person name="Schmutz J."/>
            <person name="Skrede I."/>
            <person name="Stenlid J."/>
            <person name="Wiebenga A."/>
            <person name="Xie X."/>
            <person name="Kuees U."/>
            <person name="Hibbett D.S."/>
            <person name="Hoffmeister D."/>
            <person name="Hoegberg N."/>
            <person name="Martin F."/>
            <person name="Grigoriev I.V."/>
            <person name="Watkinson S.C."/>
        </authorList>
    </citation>
    <scope>NUCLEOTIDE SEQUENCE [LARGE SCALE GENOMIC DNA]</scope>
    <source>
        <strain evidence="2">strain S7.3</strain>
    </source>
</reference>
<dbReference type="OrthoDB" id="3197907at2759"/>